<gene>
    <name evidence="1" type="ORF">P5673_026974</name>
</gene>
<comment type="caution">
    <text evidence="1">The sequence shown here is derived from an EMBL/GenBank/DDBJ whole genome shotgun (WGS) entry which is preliminary data.</text>
</comment>
<organism evidence="1 2">
    <name type="scientific">Acropora cervicornis</name>
    <name type="common">Staghorn coral</name>
    <dbReference type="NCBI Taxonomy" id="6130"/>
    <lineage>
        <taxon>Eukaryota</taxon>
        <taxon>Metazoa</taxon>
        <taxon>Cnidaria</taxon>
        <taxon>Anthozoa</taxon>
        <taxon>Hexacorallia</taxon>
        <taxon>Scleractinia</taxon>
        <taxon>Astrocoeniina</taxon>
        <taxon>Acroporidae</taxon>
        <taxon>Acropora</taxon>
    </lineage>
</organism>
<dbReference type="EMBL" id="JARQWQ010000091">
    <property type="protein sequence ID" value="KAK2551977.1"/>
    <property type="molecule type" value="Genomic_DNA"/>
</dbReference>
<name>A0AAD9PZE9_ACRCE</name>
<evidence type="ECO:0000313" key="1">
    <source>
        <dbReference type="EMBL" id="KAK2551977.1"/>
    </source>
</evidence>
<reference evidence="1" key="2">
    <citation type="journal article" date="2023" name="Science">
        <title>Genomic signatures of disease resistance in endangered staghorn corals.</title>
        <authorList>
            <person name="Vollmer S.V."/>
            <person name="Selwyn J.D."/>
            <person name="Despard B.A."/>
            <person name="Roesel C.L."/>
        </authorList>
    </citation>
    <scope>NUCLEOTIDE SEQUENCE</scope>
    <source>
        <strain evidence="1">K2</strain>
    </source>
</reference>
<accession>A0AAD9PZE9</accession>
<keyword evidence="2" id="KW-1185">Reference proteome</keyword>
<dbReference type="Proteomes" id="UP001249851">
    <property type="component" value="Unassembled WGS sequence"/>
</dbReference>
<reference evidence="1" key="1">
    <citation type="journal article" date="2023" name="G3 (Bethesda)">
        <title>Whole genome assembly and annotation of the endangered Caribbean coral Acropora cervicornis.</title>
        <authorList>
            <person name="Selwyn J.D."/>
            <person name="Vollmer S.V."/>
        </authorList>
    </citation>
    <scope>NUCLEOTIDE SEQUENCE</scope>
    <source>
        <strain evidence="1">K2</strain>
    </source>
</reference>
<proteinExistence type="predicted"/>
<sequence length="109" mass="12193">MAQAQMRGLRVYGLKMKTGLFWIIRIYLNSYGCVLFNATKTTTSTSHAWKMILLYNLDQNQIDVQAFADAIHDAGASLPNCWGFIDGTLRATFHALLALSFDGLRAMTD</sequence>
<dbReference type="AlphaFoldDB" id="A0AAD9PZE9"/>
<protein>
    <submittedName>
        <fullName evidence="1">Uncharacterized protein</fullName>
    </submittedName>
</protein>
<evidence type="ECO:0000313" key="2">
    <source>
        <dbReference type="Proteomes" id="UP001249851"/>
    </source>
</evidence>